<dbReference type="InterPro" id="IPR019734">
    <property type="entry name" value="TPR_rpt"/>
</dbReference>
<dbReference type="PANTHER" id="PTHR46423:SF1">
    <property type="entry name" value="RNA POLYMERASE II-ASSOCIATED PROTEIN 3"/>
    <property type="match status" value="1"/>
</dbReference>
<dbReference type="InterPro" id="IPR011990">
    <property type="entry name" value="TPR-like_helical_dom_sf"/>
</dbReference>
<evidence type="ECO:0000259" key="4">
    <source>
        <dbReference type="PROSITE" id="PS50103"/>
    </source>
</evidence>
<evidence type="ECO:0000256" key="2">
    <source>
        <dbReference type="PROSITE-ProRule" id="PRU00723"/>
    </source>
</evidence>
<accession>A0A1Y2INS7</accession>
<dbReference type="EMBL" id="KZ084106">
    <property type="protein sequence ID" value="OSD02333.1"/>
    <property type="molecule type" value="Genomic_DNA"/>
</dbReference>
<evidence type="ECO:0000256" key="3">
    <source>
        <dbReference type="SAM" id="MobiDB-lite"/>
    </source>
</evidence>
<dbReference type="STRING" id="1353009.A0A1Y2INS7"/>
<proteinExistence type="predicted"/>
<dbReference type="PROSITE" id="PS50103">
    <property type="entry name" value="ZF_C3H1"/>
    <property type="match status" value="2"/>
</dbReference>
<keyword evidence="6" id="KW-1185">Reference proteome</keyword>
<feature type="compositionally biased region" description="Low complexity" evidence="3">
    <location>
        <begin position="313"/>
        <end position="325"/>
    </location>
</feature>
<protein>
    <recommendedName>
        <fullName evidence="4">C3H1-type domain-containing protein</fullName>
    </recommendedName>
</protein>
<dbReference type="AlphaFoldDB" id="A0A1Y2INS7"/>
<dbReference type="SMART" id="SM00028">
    <property type="entry name" value="TPR"/>
    <property type="match status" value="3"/>
</dbReference>
<name>A0A1Y2INS7_TRAC3</name>
<dbReference type="InterPro" id="IPR000571">
    <property type="entry name" value="Znf_CCCH"/>
</dbReference>
<dbReference type="PANTHER" id="PTHR46423">
    <property type="entry name" value="RNA POLYMERASE II-ASSOCIATED PROTEIN 3"/>
    <property type="match status" value="1"/>
</dbReference>
<dbReference type="OrthoDB" id="245563at2759"/>
<dbReference type="Gene3D" id="1.25.40.10">
    <property type="entry name" value="Tetratricopeptide repeat domain"/>
    <property type="match status" value="1"/>
</dbReference>
<sequence>MEMKSASTSGAPAATEPPSVPKPKILILSLEKESYSEEIYQQLYRALRKNASVTEVTTLRAANRALSSGPRPSAILVSDAAITSAKHGALLNRLIDYAREGGRVVLGMQLSNHFPLGSVGSFFRKWGLRWDHGSYHRTTFALNPAGVPPPLTREALLTTYSMKALHLKNVSRECAVYLPTPDSRVESMVYGPTPITGDKANETPAAFTRVGQGYLGYIGDVNGEQGSTRLTLEMCGVAVAPGDLGRREVITGIVFHANGRREVSSTVQEEIPLPRPAPAPHPSASASASTPATKTSSKGKKLSPLAAAFVPSAAATSASTATPAPARSPPRPREAEVAARAVQRAKVREEKTKKAEALKEEGNALFKKGDWAEAAEKYREAAMIAGPQPVFMSNLAAALLKLELWDLAESAASRALAYDRKHLKALFRRAVARKEMHTFDEAESDLRRILAEDPTNASARSELAEVGRLRRIYPCEEGCPELDEVLDDVNVELEDESDSEDFRHTGNNVPCKHYNHNGCTRGTQCRFSHAPDEKSVRDELGRNVCIYWLFGDCRFGDKRCVYAHDRTYLPERGWWNDEERYPGIKQASQPGGNGRPRSLAAMEVLAETVKPDDWRVDLWVDGGYAEEAHLQKVYGNYWAGDEDEGAWVDEDDDGGEWTDEEGSLEREMEERSMYCGYTRDQFEELLCQGIKPWDEW</sequence>
<keyword evidence="2" id="KW-0862">Zinc</keyword>
<dbReference type="SMART" id="SM00356">
    <property type="entry name" value="ZnF_C3H1"/>
    <property type="match status" value="2"/>
</dbReference>
<keyword evidence="1" id="KW-0802">TPR repeat</keyword>
<organism evidence="5 6">
    <name type="scientific">Trametes coccinea (strain BRFM310)</name>
    <name type="common">Pycnoporus coccineus</name>
    <dbReference type="NCBI Taxonomy" id="1353009"/>
    <lineage>
        <taxon>Eukaryota</taxon>
        <taxon>Fungi</taxon>
        <taxon>Dikarya</taxon>
        <taxon>Basidiomycota</taxon>
        <taxon>Agaricomycotina</taxon>
        <taxon>Agaricomycetes</taxon>
        <taxon>Polyporales</taxon>
        <taxon>Polyporaceae</taxon>
        <taxon>Trametes</taxon>
    </lineage>
</organism>
<dbReference type="SUPFAM" id="SSF48452">
    <property type="entry name" value="TPR-like"/>
    <property type="match status" value="1"/>
</dbReference>
<evidence type="ECO:0000256" key="1">
    <source>
        <dbReference type="ARBA" id="ARBA00022803"/>
    </source>
</evidence>
<dbReference type="Proteomes" id="UP000193067">
    <property type="component" value="Unassembled WGS sequence"/>
</dbReference>
<feature type="compositionally biased region" description="Low complexity" evidence="3">
    <location>
        <begin position="282"/>
        <end position="296"/>
    </location>
</feature>
<feature type="zinc finger region" description="C3H1-type" evidence="2">
    <location>
        <begin position="539"/>
        <end position="567"/>
    </location>
</feature>
<dbReference type="InterPro" id="IPR051966">
    <property type="entry name" value="RPAP3"/>
</dbReference>
<dbReference type="Gene3D" id="3.30.1370.210">
    <property type="match status" value="1"/>
</dbReference>
<feature type="domain" description="C3H1-type" evidence="4">
    <location>
        <begin position="505"/>
        <end position="532"/>
    </location>
</feature>
<evidence type="ECO:0000313" key="6">
    <source>
        <dbReference type="Proteomes" id="UP000193067"/>
    </source>
</evidence>
<evidence type="ECO:0000313" key="5">
    <source>
        <dbReference type="EMBL" id="OSD02333.1"/>
    </source>
</evidence>
<reference evidence="5 6" key="1">
    <citation type="journal article" date="2015" name="Biotechnol. Biofuels">
        <title>Enhanced degradation of softwood versus hardwood by the white-rot fungus Pycnoporus coccineus.</title>
        <authorList>
            <person name="Couturier M."/>
            <person name="Navarro D."/>
            <person name="Chevret D."/>
            <person name="Henrissat B."/>
            <person name="Piumi F."/>
            <person name="Ruiz-Duenas F.J."/>
            <person name="Martinez A.T."/>
            <person name="Grigoriev I.V."/>
            <person name="Riley R."/>
            <person name="Lipzen A."/>
            <person name="Berrin J.G."/>
            <person name="Master E.R."/>
            <person name="Rosso M.N."/>
        </authorList>
    </citation>
    <scope>NUCLEOTIDE SEQUENCE [LARGE SCALE GENOMIC DNA]</scope>
    <source>
        <strain evidence="5 6">BRFM310</strain>
    </source>
</reference>
<keyword evidence="2" id="KW-0479">Metal-binding</keyword>
<feature type="region of interest" description="Disordered" evidence="3">
    <location>
        <begin position="313"/>
        <end position="336"/>
    </location>
</feature>
<dbReference type="GO" id="GO:0101031">
    <property type="term" value="C:protein folding chaperone complex"/>
    <property type="evidence" value="ECO:0007669"/>
    <property type="project" value="TreeGrafter"/>
</dbReference>
<dbReference type="GO" id="GO:0008270">
    <property type="term" value="F:zinc ion binding"/>
    <property type="evidence" value="ECO:0007669"/>
    <property type="project" value="UniProtKB-KW"/>
</dbReference>
<feature type="zinc finger region" description="C3H1-type" evidence="2">
    <location>
        <begin position="505"/>
        <end position="532"/>
    </location>
</feature>
<keyword evidence="2" id="KW-0863">Zinc-finger</keyword>
<feature type="domain" description="C3H1-type" evidence="4">
    <location>
        <begin position="539"/>
        <end position="567"/>
    </location>
</feature>
<gene>
    <name evidence="5" type="ORF">PYCCODRAFT_1390492</name>
</gene>
<feature type="region of interest" description="Disordered" evidence="3">
    <location>
        <begin position="262"/>
        <end position="301"/>
    </location>
</feature>